<organism evidence="5 6">
    <name type="scientific">Thiorhodovibrio winogradskyi</name>
    <dbReference type="NCBI Taxonomy" id="77007"/>
    <lineage>
        <taxon>Bacteria</taxon>
        <taxon>Pseudomonadati</taxon>
        <taxon>Pseudomonadota</taxon>
        <taxon>Gammaproteobacteria</taxon>
        <taxon>Chromatiales</taxon>
        <taxon>Chromatiaceae</taxon>
        <taxon>Thiorhodovibrio</taxon>
    </lineage>
</organism>
<feature type="domain" description="HTH araC/xylS-type" evidence="4">
    <location>
        <begin position="246"/>
        <end position="347"/>
    </location>
</feature>
<evidence type="ECO:0000259" key="4">
    <source>
        <dbReference type="PROSITE" id="PS01124"/>
    </source>
</evidence>
<dbReference type="PANTHER" id="PTHR46796:SF12">
    <property type="entry name" value="HTH-TYPE DNA-BINDING TRANSCRIPTIONAL ACTIVATOR EUTR"/>
    <property type="match status" value="1"/>
</dbReference>
<dbReference type="PROSITE" id="PS01124">
    <property type="entry name" value="HTH_ARAC_FAMILY_2"/>
    <property type="match status" value="1"/>
</dbReference>
<dbReference type="RefSeq" id="WP_328985978.1">
    <property type="nucleotide sequence ID" value="NZ_CP121472.1"/>
</dbReference>
<gene>
    <name evidence="5" type="ORF">Thiowin_00299</name>
</gene>
<keyword evidence="1" id="KW-0805">Transcription regulation</keyword>
<dbReference type="InterPro" id="IPR018062">
    <property type="entry name" value="HTH_AraC-typ_CS"/>
</dbReference>
<proteinExistence type="predicted"/>
<dbReference type="PROSITE" id="PS00041">
    <property type="entry name" value="HTH_ARAC_FAMILY_1"/>
    <property type="match status" value="1"/>
</dbReference>
<evidence type="ECO:0000256" key="2">
    <source>
        <dbReference type="ARBA" id="ARBA00023125"/>
    </source>
</evidence>
<evidence type="ECO:0000313" key="5">
    <source>
        <dbReference type="EMBL" id="WPL15403.1"/>
    </source>
</evidence>
<dbReference type="InterPro" id="IPR050204">
    <property type="entry name" value="AraC_XylS_family_regulators"/>
</dbReference>
<evidence type="ECO:0000256" key="1">
    <source>
        <dbReference type="ARBA" id="ARBA00023015"/>
    </source>
</evidence>
<sequence length="380" mass="42107">MKGDIFDGSRGLACGYIETDDPIIFEATSRPWEVLSEPLGTKGFYNRKHYVATKSVVLYREHFSAPTRLRGISPPGMLVVVVPLQLGERTRYDGHDPQPSVIRLSAPGALDAIVDADSAHFILLIDLDFLQRQLGQDAEQDPGIKALMETANRRNGLAVEPETFSAFSDWLDQILASAGPRERRCDAKGPDKRGIIRKARPNAEKAERLTELLEHQLPRRLVELCRPPSRKLPPPRGGVSRSAVIGQALAYLTDASVPIPSVGDLCRVTGAKQRTLEYAFEERFGLSPLRFVRVYRLHQVRRNLAAAEPGSVRVAEMALTHGFRHPSRFSREYKELFGELPSQTLARQVQRLSAAPLICSSAAGSKPSRTYQAHISLSVS</sequence>
<protein>
    <submittedName>
        <fullName evidence="5">Transcriptional regulator EutR</fullName>
    </submittedName>
</protein>
<name>A0ABZ0S547_9GAMM</name>
<dbReference type="EMBL" id="CP121472">
    <property type="protein sequence ID" value="WPL15403.1"/>
    <property type="molecule type" value="Genomic_DNA"/>
</dbReference>
<accession>A0ABZ0S547</accession>
<dbReference type="PANTHER" id="PTHR46796">
    <property type="entry name" value="HTH-TYPE TRANSCRIPTIONAL ACTIVATOR RHAS-RELATED"/>
    <property type="match status" value="1"/>
</dbReference>
<dbReference type="SMART" id="SM00342">
    <property type="entry name" value="HTH_ARAC"/>
    <property type="match status" value="1"/>
</dbReference>
<keyword evidence="6" id="KW-1185">Reference proteome</keyword>
<dbReference type="InterPro" id="IPR018060">
    <property type="entry name" value="HTH_AraC"/>
</dbReference>
<evidence type="ECO:0000313" key="6">
    <source>
        <dbReference type="Proteomes" id="UP001432180"/>
    </source>
</evidence>
<dbReference type="Pfam" id="PF12833">
    <property type="entry name" value="HTH_18"/>
    <property type="match status" value="1"/>
</dbReference>
<reference evidence="5 6" key="1">
    <citation type="journal article" date="2023" name="Microorganisms">
        <title>Thiorhodovibrio frisius and Trv. litoralis spp. nov., Two Novel Members from a Clade of Fastidious Purple Sulfur Bacteria That Exhibit Unique Red-Shifted Light-Harvesting Capabilities.</title>
        <authorList>
            <person name="Methner A."/>
            <person name="Kuzyk S.B."/>
            <person name="Petersen J."/>
            <person name="Bauer S."/>
            <person name="Brinkmann H."/>
            <person name="Sichau K."/>
            <person name="Wanner G."/>
            <person name="Wolf J."/>
            <person name="Neumann-Schaal M."/>
            <person name="Henke P."/>
            <person name="Tank M."/>
            <person name="Sproer C."/>
            <person name="Bunk B."/>
            <person name="Overmann J."/>
        </authorList>
    </citation>
    <scope>NUCLEOTIDE SEQUENCE [LARGE SCALE GENOMIC DNA]</scope>
    <source>
        <strain evidence="5 6">DSM 6702</strain>
    </source>
</reference>
<dbReference type="Proteomes" id="UP001432180">
    <property type="component" value="Chromosome"/>
</dbReference>
<keyword evidence="3" id="KW-0804">Transcription</keyword>
<dbReference type="Gene3D" id="1.10.10.60">
    <property type="entry name" value="Homeodomain-like"/>
    <property type="match status" value="1"/>
</dbReference>
<keyword evidence="2" id="KW-0238">DNA-binding</keyword>
<evidence type="ECO:0000256" key="3">
    <source>
        <dbReference type="ARBA" id="ARBA00023163"/>
    </source>
</evidence>